<keyword evidence="2" id="KW-1185">Reference proteome</keyword>
<dbReference type="OMA" id="QYNHIAK"/>
<dbReference type="Proteomes" id="UP000001819">
    <property type="component" value="Chromosome 2"/>
</dbReference>
<evidence type="ECO:0000313" key="3">
    <source>
        <dbReference type="RefSeq" id="XP_002136937.1"/>
    </source>
</evidence>
<reference evidence="2" key="1">
    <citation type="submission" date="2024-06" db="UniProtKB">
        <authorList>
            <consortium name="RefSeq"/>
        </authorList>
    </citation>
    <scope>NUCLEOTIDE SEQUENCE [LARGE SCALE GENOMIC DNA]</scope>
    <source>
        <strain evidence="2">MV2-25</strain>
    </source>
</reference>
<evidence type="ECO:0000256" key="1">
    <source>
        <dbReference type="SAM" id="MobiDB-lite"/>
    </source>
</evidence>
<dbReference type="AlphaFoldDB" id="A0A6I8V223"/>
<feature type="region of interest" description="Disordered" evidence="1">
    <location>
        <begin position="146"/>
        <end position="168"/>
    </location>
</feature>
<organism evidence="2 3">
    <name type="scientific">Drosophila pseudoobscura pseudoobscura</name>
    <name type="common">Fruit fly</name>
    <dbReference type="NCBI Taxonomy" id="46245"/>
    <lineage>
        <taxon>Eukaryota</taxon>
        <taxon>Metazoa</taxon>
        <taxon>Ecdysozoa</taxon>
        <taxon>Arthropoda</taxon>
        <taxon>Hexapoda</taxon>
        <taxon>Insecta</taxon>
        <taxon>Pterygota</taxon>
        <taxon>Neoptera</taxon>
        <taxon>Endopterygota</taxon>
        <taxon>Diptera</taxon>
        <taxon>Brachycera</taxon>
        <taxon>Muscomorpha</taxon>
        <taxon>Ephydroidea</taxon>
        <taxon>Drosophilidae</taxon>
        <taxon>Drosophila</taxon>
        <taxon>Sophophora</taxon>
    </lineage>
</organism>
<protein>
    <submittedName>
        <fullName evidence="3">Telomere-binding protein cav-like</fullName>
    </submittedName>
</protein>
<dbReference type="InParanoid" id="A0A6I8V223"/>
<dbReference type="GeneID" id="6896724"/>
<dbReference type="KEGG" id="dpo:6896724"/>
<evidence type="ECO:0000313" key="2">
    <source>
        <dbReference type="Proteomes" id="UP000001819"/>
    </source>
</evidence>
<proteinExistence type="predicted"/>
<dbReference type="Bgee" id="FBgn0248311">
    <property type="expression patterns" value="Expressed in female reproductive system and 2 other cell types or tissues"/>
</dbReference>
<accession>A0A6I8V223</accession>
<dbReference type="RefSeq" id="XP_002136937.1">
    <property type="nucleotide sequence ID" value="XM_002136901.3"/>
</dbReference>
<gene>
    <name evidence="3" type="primary">LOC6896724</name>
</gene>
<sequence>MARSVLSYALHKFQTEKAQKLMRKAKNTTDRELFAAFNAATKITSEDLQREYSSEEVKSLCLRTKVRVKMHYFNSVWDAKLKREKKGRLANKSDSAINAMLVRATKKEKYKPYTAKHVAQYNHIAKCELKRKNNLRLDRWKREKWTSQTLTRSEPESHGIKPGNVSAGPASLSARFELKLPDMPVL</sequence>
<name>A0A6I8V223_DROPS</name>
<reference evidence="3" key="2">
    <citation type="submission" date="2025-08" db="UniProtKB">
        <authorList>
            <consortium name="RefSeq"/>
        </authorList>
    </citation>
    <scope>IDENTIFICATION</scope>
    <source>
        <strain evidence="3">MV-25-SWS-2005</strain>
        <tissue evidence="3">Whole body</tissue>
    </source>
</reference>